<sequence length="491" mass="57716">MKLDHAVVKDLYPVYIENELSPEVKQAVEEHLQICEGCRNSYETGEGFFDQLKEIVEPEAPISMDEKLLLKVKLNRLKWVAFLLIGIILSMVITDYKNDREKLFLALTDYYSTQRHLPDLFEVVKNEEYSDLDDVHAVVHQFFENKIALEEHFNFIEKRSLNNTTYYLSMNTSRFTNMLEVMKYRYDHGLWSETDEAAYQQVQQYFNHLNQVMTEEYKEMHHGYSSYFETLNVKEMDEFYESINELSDSYTRFHKLSEQLHPLEKMELNQKVANIIETDMKAITLEKESPLNEDPYTYNYRSKGDYSGLIDGITGQILELHGNHELTSGPIMSEEEAEETAKDHLEKIYGDEVQFDLVSLGFNYNYSANDSRFKVYSYRLVPYAGEYRLYSPFERGTILHLDARTGDLNMFHHNPHVPNFDELNQTELDIEVSKKTLQEKGLNVSETVIIYSALSGEFELVHMDSTLEDFEEGKYYSAETGNEEWIYFNDR</sequence>
<name>A0A6A8DC74_9BACI</name>
<evidence type="ECO:0000313" key="4">
    <source>
        <dbReference type="Proteomes" id="UP000799092"/>
    </source>
</evidence>
<reference evidence="3" key="1">
    <citation type="submission" date="2019-11" db="EMBL/GenBank/DDBJ databases">
        <authorList>
            <person name="Li J."/>
        </authorList>
    </citation>
    <scope>NUCLEOTIDE SEQUENCE</scope>
    <source>
        <strain evidence="3">B6B</strain>
    </source>
</reference>
<dbReference type="AlphaFoldDB" id="A0A6A8DC74"/>
<organism evidence="3 4">
    <name type="scientific">Aquibacillus halophilus</name>
    <dbReference type="NCBI Taxonomy" id="930132"/>
    <lineage>
        <taxon>Bacteria</taxon>
        <taxon>Bacillati</taxon>
        <taxon>Bacillota</taxon>
        <taxon>Bacilli</taxon>
        <taxon>Bacillales</taxon>
        <taxon>Bacillaceae</taxon>
        <taxon>Aquibacillus</taxon>
    </lineage>
</organism>
<keyword evidence="1" id="KW-1133">Transmembrane helix</keyword>
<dbReference type="OrthoDB" id="6194834at2"/>
<feature type="transmembrane region" description="Helical" evidence="1">
    <location>
        <begin position="77"/>
        <end position="94"/>
    </location>
</feature>
<keyword evidence="1" id="KW-0812">Transmembrane</keyword>
<evidence type="ECO:0000259" key="2">
    <source>
        <dbReference type="Pfam" id="PF13490"/>
    </source>
</evidence>
<evidence type="ECO:0000313" key="3">
    <source>
        <dbReference type="EMBL" id="MRH41469.1"/>
    </source>
</evidence>
<proteinExistence type="predicted"/>
<dbReference type="Pfam" id="PF13490">
    <property type="entry name" value="zf-HC2"/>
    <property type="match status" value="1"/>
</dbReference>
<dbReference type="RefSeq" id="WP_153735126.1">
    <property type="nucleotide sequence ID" value="NZ_WJNG01000002.1"/>
</dbReference>
<accession>A0A6A8DC74</accession>
<keyword evidence="4" id="KW-1185">Reference proteome</keyword>
<keyword evidence="1" id="KW-0472">Membrane</keyword>
<dbReference type="EMBL" id="WJNG01000002">
    <property type="protein sequence ID" value="MRH41469.1"/>
    <property type="molecule type" value="Genomic_DNA"/>
</dbReference>
<comment type="caution">
    <text evidence="3">The sequence shown here is derived from an EMBL/GenBank/DDBJ whole genome shotgun (WGS) entry which is preliminary data.</text>
</comment>
<protein>
    <recommendedName>
        <fullName evidence="2">Putative zinc-finger domain-containing protein</fullName>
    </recommendedName>
</protein>
<evidence type="ECO:0000256" key="1">
    <source>
        <dbReference type="SAM" id="Phobius"/>
    </source>
</evidence>
<feature type="domain" description="Putative zinc-finger" evidence="2">
    <location>
        <begin position="8"/>
        <end position="39"/>
    </location>
</feature>
<dbReference type="InterPro" id="IPR027383">
    <property type="entry name" value="Znf_put"/>
</dbReference>
<dbReference type="Proteomes" id="UP000799092">
    <property type="component" value="Unassembled WGS sequence"/>
</dbReference>
<gene>
    <name evidence="3" type="ORF">GH741_02130</name>
</gene>